<dbReference type="EMBL" id="CM037154">
    <property type="protein sequence ID" value="KAH7860957.1"/>
    <property type="molecule type" value="Genomic_DNA"/>
</dbReference>
<comment type="caution">
    <text evidence="1">The sequence shown here is derived from an EMBL/GenBank/DDBJ whole genome shotgun (WGS) entry which is preliminary data.</text>
</comment>
<keyword evidence="2" id="KW-1185">Reference proteome</keyword>
<accession>A0ACB7Z6I7</accession>
<reference evidence="1 2" key="1">
    <citation type="journal article" date="2021" name="Hortic Res">
        <title>High-quality reference genome and annotation aids understanding of berry development for evergreen blueberry (Vaccinium darrowii).</title>
        <authorList>
            <person name="Yu J."/>
            <person name="Hulse-Kemp A.M."/>
            <person name="Babiker E."/>
            <person name="Staton M."/>
        </authorList>
    </citation>
    <scope>NUCLEOTIDE SEQUENCE [LARGE SCALE GENOMIC DNA]</scope>
    <source>
        <strain evidence="2">cv. NJ 8807/NJ 8810</strain>
        <tissue evidence="1">Young leaf</tissue>
    </source>
</reference>
<protein>
    <submittedName>
        <fullName evidence="1">Uncharacterized protein</fullName>
    </submittedName>
</protein>
<gene>
    <name evidence="1" type="ORF">Vadar_019935</name>
</gene>
<organism evidence="1 2">
    <name type="scientific">Vaccinium darrowii</name>
    <dbReference type="NCBI Taxonomy" id="229202"/>
    <lineage>
        <taxon>Eukaryota</taxon>
        <taxon>Viridiplantae</taxon>
        <taxon>Streptophyta</taxon>
        <taxon>Embryophyta</taxon>
        <taxon>Tracheophyta</taxon>
        <taxon>Spermatophyta</taxon>
        <taxon>Magnoliopsida</taxon>
        <taxon>eudicotyledons</taxon>
        <taxon>Gunneridae</taxon>
        <taxon>Pentapetalae</taxon>
        <taxon>asterids</taxon>
        <taxon>Ericales</taxon>
        <taxon>Ericaceae</taxon>
        <taxon>Vaccinioideae</taxon>
        <taxon>Vaccinieae</taxon>
        <taxon>Vaccinium</taxon>
    </lineage>
</organism>
<sequence length="300" mass="34380">MVCSLPEVEVEWEAGGAAGDGGGGFPALPVVVVAPLSLALEMLQRKFCANRSMLMNIWKELDNEANEQREGMFLRVVALLFTCSSHNLTVEEDDELRRMRWIYLVAGECHWYGSTPREYFTDDFQNMSTHSTLSKEEEPKPFRDHHNMLAGLDFVVALESDVFAYTYEGNMVKAVQGHWRFEDFKTTISRNSTSGILLFKVINYVYLAYMVLAFAFAPLEYYSHLWDYGFSNHVLVIQLMQMNFVDHLEKIPWKKFSSEVKKLHKDRRGAPYLTDVGRIPKLGESFYANALPGGICELKE</sequence>
<proteinExistence type="predicted"/>
<evidence type="ECO:0000313" key="2">
    <source>
        <dbReference type="Proteomes" id="UP000828048"/>
    </source>
</evidence>
<evidence type="ECO:0000313" key="1">
    <source>
        <dbReference type="EMBL" id="KAH7860957.1"/>
    </source>
</evidence>
<dbReference type="Proteomes" id="UP000828048">
    <property type="component" value="Chromosome 4"/>
</dbReference>
<name>A0ACB7Z6I7_9ERIC</name>